<feature type="domain" description="WhiA LAGLIDADG-like" evidence="6">
    <location>
        <begin position="109"/>
        <end position="200"/>
    </location>
</feature>
<dbReference type="Pfam" id="PF02650">
    <property type="entry name" value="HTH_WhiA"/>
    <property type="match status" value="1"/>
</dbReference>
<dbReference type="eggNOG" id="COG1481">
    <property type="taxonomic scope" value="Bacteria"/>
</dbReference>
<dbReference type="HOGENOM" id="CLU_945409_0_0_0"/>
<dbReference type="NCBIfam" id="TIGR00647">
    <property type="entry name" value="DNA_bind_WhiA"/>
    <property type="match status" value="1"/>
</dbReference>
<accession>E3D0S1</accession>
<keyword evidence="3 4" id="KW-0131">Cell cycle</keyword>
<evidence type="ECO:0000259" key="5">
    <source>
        <dbReference type="Pfam" id="PF02650"/>
    </source>
</evidence>
<evidence type="ECO:0000313" key="7">
    <source>
        <dbReference type="EMBL" id="EFQ23892.1"/>
    </source>
</evidence>
<sequence length="307" mass="35140">MADLKVAIWEEWSAFSLERHGEAELAGLVQGLEPAQGQDGVVLRTPRRFVLRRFFRLWSRWNQEEHALPPRLFPQRSESGTRVSLLLDPRVLETLVRRGAGSTPEEEGAWVRGLFGACGALYLPKTGYHLVFRPPRDEEVLLRLRGFFRRRRIPSSRRERDGRQEITLRDQGKIADFLARMGLMQSVLRLEETAIVRSLRDRANKLVNCDAANIAKSLDAAAQQLRMVRALEERCLEESLPLPLRELVEARRDNPSLSLRELGQILPHPVSKSTVEYRWRKLEGMFSSLLKGDGEHVLGKGGCQHLR</sequence>
<evidence type="ECO:0000313" key="8">
    <source>
        <dbReference type="Proteomes" id="UP000005096"/>
    </source>
</evidence>
<dbReference type="HAMAP" id="MF_01420">
    <property type="entry name" value="HTH_type_WhiA"/>
    <property type="match status" value="1"/>
</dbReference>
<dbReference type="GO" id="GO:0003677">
    <property type="term" value="F:DNA binding"/>
    <property type="evidence" value="ECO:0007669"/>
    <property type="project" value="UniProtKB-UniRule"/>
</dbReference>
<protein>
    <recommendedName>
        <fullName evidence="4">Probable cell division protein WhiA</fullName>
    </recommendedName>
</protein>
<proteinExistence type="inferred from homology"/>
<evidence type="ECO:0000256" key="4">
    <source>
        <dbReference type="HAMAP-Rule" id="MF_01420"/>
    </source>
</evidence>
<evidence type="ECO:0000256" key="2">
    <source>
        <dbReference type="ARBA" id="ARBA00023125"/>
    </source>
</evidence>
<reference evidence="7 8" key="1">
    <citation type="journal article" date="2010" name="Stand. Genomic Sci.">
        <title>Non-contiguous finished genome sequence of Aminomonas paucivorans type strain (GLU-3).</title>
        <authorList>
            <person name="Pitluck S."/>
            <person name="Yasawong M."/>
            <person name="Held B."/>
            <person name="Lapidus A."/>
            <person name="Nolan M."/>
            <person name="Copeland A."/>
            <person name="Lucas S."/>
            <person name="Del Rio T.G."/>
            <person name="Tice H."/>
            <person name="Cheng J.F."/>
            <person name="Chertkov O."/>
            <person name="Goodwin L."/>
            <person name="Tapia R."/>
            <person name="Han C."/>
            <person name="Liolios K."/>
            <person name="Ivanova N."/>
            <person name="Mavromatis K."/>
            <person name="Ovchinnikova G."/>
            <person name="Pati A."/>
            <person name="Chen A."/>
            <person name="Palaniappan K."/>
            <person name="Land M."/>
            <person name="Hauser L."/>
            <person name="Chang Y.J."/>
            <person name="Jeffries C.D."/>
            <person name="Pukall R."/>
            <person name="Spring S."/>
            <person name="Rohde M."/>
            <person name="Sikorski J."/>
            <person name="Goker M."/>
            <person name="Woyke T."/>
            <person name="Bristow J."/>
            <person name="Eisen J.A."/>
            <person name="Markowitz V."/>
            <person name="Hugenholtz P."/>
            <person name="Kyrpides N.C."/>
            <person name="Klenk H.P."/>
        </authorList>
    </citation>
    <scope>NUCLEOTIDE SEQUENCE [LARGE SCALE GENOMIC DNA]</scope>
    <source>
        <strain evidence="7 8">DSM 12260</strain>
    </source>
</reference>
<dbReference type="Proteomes" id="UP000005096">
    <property type="component" value="Chromosome"/>
</dbReference>
<dbReference type="PANTHER" id="PTHR37307:SF1">
    <property type="entry name" value="CELL DIVISION PROTEIN WHIA-RELATED"/>
    <property type="match status" value="1"/>
</dbReference>
<dbReference type="PANTHER" id="PTHR37307">
    <property type="entry name" value="CELL DIVISION PROTEIN WHIA-RELATED"/>
    <property type="match status" value="1"/>
</dbReference>
<dbReference type="Gene3D" id="3.10.28.10">
    <property type="entry name" value="Homing endonucleases"/>
    <property type="match status" value="1"/>
</dbReference>
<keyword evidence="1 4" id="KW-0132">Cell division</keyword>
<dbReference type="InterPro" id="IPR023054">
    <property type="entry name" value="Sporulation_regulator_WhiA_C"/>
</dbReference>
<dbReference type="RefSeq" id="WP_006301096.1">
    <property type="nucleotide sequence ID" value="NZ_CM001022.1"/>
</dbReference>
<keyword evidence="8" id="KW-1185">Reference proteome</keyword>
<dbReference type="PaxDb" id="584708-Apau_1473"/>
<name>E3D0S1_9BACT</name>
<dbReference type="OrthoDB" id="401278at2"/>
<dbReference type="AlphaFoldDB" id="E3D0S1"/>
<dbReference type="InterPro" id="IPR003802">
    <property type="entry name" value="Sporulation_regulator_WhiA"/>
</dbReference>
<dbReference type="STRING" id="584708.Apau_1473"/>
<gene>
    <name evidence="4" type="primary">whiA</name>
    <name evidence="7" type="ORF">Apau_1473</name>
</gene>
<feature type="domain" description="Sporulation regulator WhiA C-terminal" evidence="5">
    <location>
        <begin position="203"/>
        <end position="285"/>
    </location>
</feature>
<dbReference type="Pfam" id="PF14527">
    <property type="entry name" value="LAGLIDADG_WhiA"/>
    <property type="match status" value="1"/>
</dbReference>
<dbReference type="GO" id="GO:0051301">
    <property type="term" value="P:cell division"/>
    <property type="evidence" value="ECO:0007669"/>
    <property type="project" value="UniProtKB-UniRule"/>
</dbReference>
<evidence type="ECO:0000256" key="3">
    <source>
        <dbReference type="ARBA" id="ARBA00023306"/>
    </source>
</evidence>
<evidence type="ECO:0000256" key="1">
    <source>
        <dbReference type="ARBA" id="ARBA00022618"/>
    </source>
</evidence>
<dbReference type="GO" id="GO:0043937">
    <property type="term" value="P:regulation of sporulation"/>
    <property type="evidence" value="ECO:0007669"/>
    <property type="project" value="InterPro"/>
</dbReference>
<keyword evidence="2 4" id="KW-0238">DNA-binding</keyword>
<dbReference type="InterPro" id="IPR039518">
    <property type="entry name" value="WhiA_LAGLIDADG_dom"/>
</dbReference>
<dbReference type="InterPro" id="IPR027434">
    <property type="entry name" value="Homing_endonucl"/>
</dbReference>
<evidence type="ECO:0000259" key="6">
    <source>
        <dbReference type="Pfam" id="PF14527"/>
    </source>
</evidence>
<comment type="similarity">
    <text evidence="4">Belongs to the WhiA family.</text>
</comment>
<comment type="function">
    <text evidence="4">Involved in cell division and chromosome segregation.</text>
</comment>
<dbReference type="EMBL" id="CM001022">
    <property type="protein sequence ID" value="EFQ23892.1"/>
    <property type="molecule type" value="Genomic_DNA"/>
</dbReference>
<organism evidence="7 8">
    <name type="scientific">Aminomonas paucivorans DSM 12260</name>
    <dbReference type="NCBI Taxonomy" id="584708"/>
    <lineage>
        <taxon>Bacteria</taxon>
        <taxon>Thermotogati</taxon>
        <taxon>Synergistota</taxon>
        <taxon>Synergistia</taxon>
        <taxon>Synergistales</taxon>
        <taxon>Synergistaceae</taxon>
        <taxon>Aminomonas</taxon>
    </lineage>
</organism>